<reference evidence="2" key="1">
    <citation type="submission" date="2018-05" db="EMBL/GenBank/DDBJ databases">
        <authorList>
            <person name="Lanie J.A."/>
            <person name="Ng W.-L."/>
            <person name="Kazmierczak K.M."/>
            <person name="Andrzejewski T.M."/>
            <person name="Davidsen T.M."/>
            <person name="Wayne K.J."/>
            <person name="Tettelin H."/>
            <person name="Glass J.I."/>
            <person name="Rusch D."/>
            <person name="Podicherti R."/>
            <person name="Tsui H.-C.T."/>
            <person name="Winkler M.E."/>
        </authorList>
    </citation>
    <scope>NUCLEOTIDE SEQUENCE</scope>
</reference>
<dbReference type="AlphaFoldDB" id="A0A383DUV6"/>
<name>A0A383DUV6_9ZZZZ</name>
<evidence type="ECO:0000313" key="2">
    <source>
        <dbReference type="EMBL" id="SVE48015.1"/>
    </source>
</evidence>
<evidence type="ECO:0000256" key="1">
    <source>
        <dbReference type="SAM" id="MobiDB-lite"/>
    </source>
</evidence>
<gene>
    <name evidence="2" type="ORF">METZ01_LOCUS500869</name>
</gene>
<feature type="non-terminal residue" evidence="2">
    <location>
        <position position="1"/>
    </location>
</feature>
<dbReference type="EMBL" id="UINC01220205">
    <property type="protein sequence ID" value="SVE48015.1"/>
    <property type="molecule type" value="Genomic_DNA"/>
</dbReference>
<accession>A0A383DUV6</accession>
<proteinExistence type="predicted"/>
<organism evidence="2">
    <name type="scientific">marine metagenome</name>
    <dbReference type="NCBI Taxonomy" id="408172"/>
    <lineage>
        <taxon>unclassified sequences</taxon>
        <taxon>metagenomes</taxon>
        <taxon>ecological metagenomes</taxon>
    </lineage>
</organism>
<sequence>KPGPLGEGWQPPARAGKPGQARPLSLRNVVCFSDARGVQLPFYRDNNENETKPGVHPRRAMVVIAIMA</sequence>
<feature type="region of interest" description="Disordered" evidence="1">
    <location>
        <begin position="1"/>
        <end position="21"/>
    </location>
</feature>
<protein>
    <submittedName>
        <fullName evidence="2">Uncharacterized protein</fullName>
    </submittedName>
</protein>